<feature type="transmembrane region" description="Helical" evidence="3">
    <location>
        <begin position="348"/>
        <end position="369"/>
    </location>
</feature>
<feature type="transmembrane region" description="Helical" evidence="3">
    <location>
        <begin position="58"/>
        <end position="81"/>
    </location>
</feature>
<keyword evidence="2" id="KW-0201">Cytochrome c-type biogenesis</keyword>
<feature type="transmembrane region" description="Helical" evidence="3">
    <location>
        <begin position="245"/>
        <end position="266"/>
    </location>
</feature>
<feature type="transmembrane region" description="Helical" evidence="3">
    <location>
        <begin position="389"/>
        <end position="414"/>
    </location>
</feature>
<feature type="transmembrane region" description="Helical" evidence="3">
    <location>
        <begin position="144"/>
        <end position="166"/>
    </location>
</feature>
<dbReference type="SUPFAM" id="SSF103473">
    <property type="entry name" value="MFS general substrate transporter"/>
    <property type="match status" value="1"/>
</dbReference>
<protein>
    <submittedName>
        <fullName evidence="6">Cytochrome c-type biogenesis protein CcmF</fullName>
    </submittedName>
</protein>
<feature type="transmembrane region" description="Helical" evidence="3">
    <location>
        <begin position="15"/>
        <end position="37"/>
    </location>
</feature>
<gene>
    <name evidence="6" type="ORF">SAMN05421813_102139</name>
</gene>
<dbReference type="GO" id="GO:0015232">
    <property type="term" value="F:heme transmembrane transporter activity"/>
    <property type="evidence" value="ECO:0007669"/>
    <property type="project" value="InterPro"/>
</dbReference>
<dbReference type="GO" id="GO:0017004">
    <property type="term" value="P:cytochrome complex assembly"/>
    <property type="evidence" value="ECO:0007669"/>
    <property type="project" value="UniProtKB-KW"/>
</dbReference>
<dbReference type="Pfam" id="PF16327">
    <property type="entry name" value="CcmF_C"/>
    <property type="match status" value="1"/>
</dbReference>
<comment type="similarity">
    <text evidence="1">Belongs to the CcmF/CycK/Ccl1/NrfE/CcsA family.</text>
</comment>
<evidence type="ECO:0000313" key="6">
    <source>
        <dbReference type="EMBL" id="SDL78504.1"/>
    </source>
</evidence>
<feature type="transmembrane region" description="Helical" evidence="3">
    <location>
        <begin position="795"/>
        <end position="812"/>
    </location>
</feature>
<feature type="transmembrane region" description="Helical" evidence="3">
    <location>
        <begin position="521"/>
        <end position="542"/>
    </location>
</feature>
<organism evidence="6 7">
    <name type="scientific">Daejeonella rubra</name>
    <dbReference type="NCBI Taxonomy" id="990371"/>
    <lineage>
        <taxon>Bacteria</taxon>
        <taxon>Pseudomonadati</taxon>
        <taxon>Bacteroidota</taxon>
        <taxon>Sphingobacteriia</taxon>
        <taxon>Sphingobacteriales</taxon>
        <taxon>Sphingobacteriaceae</taxon>
        <taxon>Daejeonella</taxon>
    </lineage>
</organism>
<dbReference type="RefSeq" id="WP_090698887.1">
    <property type="nucleotide sequence ID" value="NZ_FNHH01000002.1"/>
</dbReference>
<dbReference type="Pfam" id="PF01578">
    <property type="entry name" value="Cytochrom_C_asm"/>
    <property type="match status" value="1"/>
</dbReference>
<evidence type="ECO:0000259" key="5">
    <source>
        <dbReference type="Pfam" id="PF16327"/>
    </source>
</evidence>
<dbReference type="InterPro" id="IPR032523">
    <property type="entry name" value="CcmF_C"/>
</dbReference>
<evidence type="ECO:0000256" key="3">
    <source>
        <dbReference type="SAM" id="Phobius"/>
    </source>
</evidence>
<dbReference type="GO" id="GO:0016020">
    <property type="term" value="C:membrane"/>
    <property type="evidence" value="ECO:0007669"/>
    <property type="project" value="InterPro"/>
</dbReference>
<feature type="transmembrane region" description="Helical" evidence="3">
    <location>
        <begin position="490"/>
        <end position="509"/>
    </location>
</feature>
<feature type="transmembrane region" description="Helical" evidence="3">
    <location>
        <begin position="116"/>
        <end position="132"/>
    </location>
</feature>
<name>A0A1G9MWJ8_9SPHI</name>
<sequence>MDIQYIGENLLPGKLGQFFIILSFCTALLATISYYFATTTNLSKDSLVRANSDGWKRIARIAFLINIAAVIGIGSSLYYIIYNHLFEYHYAWAHSSKILPVYYIISSFWEGQEGSFWLWMFWQAFLGFIILRKGKSWENSVMTTIMLSQAFIASMLVGVEVFGFRIGSSPFILLRDAVPGPIFQRGDYLSLITDGNGLNPLLQNYWMVIHPPTLFLGFASMIVPFAYAIGGLWEKRYSDWIKPALPWTLFAVMILGTGIIMGSFWAYEALNFGGFWAWDPVENASIIPWMTLIAAVHVLIAYKNSGHSYFTATFLVLISFVLVLYASFLTRSGILGETSVHAFTDLGMFWHLVLYVLAFLFIAVIFLVIRWKELPITKKDEETYSREFWLFIGALVISIACLQILATTSVPVFNAIFGTEIAPPANVIAHYNKWQVPFAVVIAFISAFSQFLKYKKTDPKKFFISISVSLVISLFITAAAVYIMDIYTNVMYIILTYASVFSIIANARILGDAFTGKWRLAGSAVAHIGFAMLLVGALVAAATNKVVSINNTGIGFGDEFAKNNNPRENIILYKDEPVKMDRYTVTYLGDSVEGVNTYYRINYKVINEETGKEKENFTLYPNAQQNAKMRQIIASPDTKHYMFHDIYTHVSSVPLKEEDHEEHEGHSDDESYEKPLTYEINVGDTVRFREGFILVKGINRDAQIQNIPVGEKDIAIGLQLEVNSDGKVYPSEPIYLLKDGSKFDFGKKVDEKGLKFRFTNVFPDKNKLELMVYQKPKPEKTWVVLKAIEFPYINLFWGGTIIMVIGFILSIFRRNKEIKQA</sequence>
<keyword evidence="7" id="KW-1185">Reference proteome</keyword>
<feature type="transmembrane region" description="Helical" evidence="3">
    <location>
        <begin position="464"/>
        <end position="484"/>
    </location>
</feature>
<dbReference type="AlphaFoldDB" id="A0A1G9MWJ8"/>
<dbReference type="InterPro" id="IPR002541">
    <property type="entry name" value="Cyt_c_assembly"/>
</dbReference>
<evidence type="ECO:0000259" key="4">
    <source>
        <dbReference type="Pfam" id="PF01578"/>
    </source>
</evidence>
<feature type="domain" description="Cytochrome c-type biogenesis protein CcmF C-terminal" evidence="5">
    <location>
        <begin position="378"/>
        <end position="544"/>
    </location>
</feature>
<feature type="transmembrane region" description="Helical" evidence="3">
    <location>
        <begin position="309"/>
        <end position="328"/>
    </location>
</feature>
<evidence type="ECO:0000313" key="7">
    <source>
        <dbReference type="Proteomes" id="UP000199226"/>
    </source>
</evidence>
<keyword evidence="3" id="KW-0812">Transmembrane</keyword>
<proteinExistence type="inferred from homology"/>
<dbReference type="Proteomes" id="UP000199226">
    <property type="component" value="Unassembled WGS sequence"/>
</dbReference>
<dbReference type="InterPro" id="IPR036259">
    <property type="entry name" value="MFS_trans_sf"/>
</dbReference>
<feature type="domain" description="Cytochrome c assembly protein" evidence="4">
    <location>
        <begin position="113"/>
        <end position="332"/>
    </location>
</feature>
<dbReference type="OrthoDB" id="9761451at2"/>
<dbReference type="PRINTS" id="PR01410">
    <property type="entry name" value="CCBIOGENESIS"/>
</dbReference>
<dbReference type="InterPro" id="IPR003567">
    <property type="entry name" value="Cyt_c_biogenesis"/>
</dbReference>
<feature type="transmembrane region" description="Helical" evidence="3">
    <location>
        <begin position="214"/>
        <end position="233"/>
    </location>
</feature>
<feature type="transmembrane region" description="Helical" evidence="3">
    <location>
        <begin position="286"/>
        <end position="302"/>
    </location>
</feature>
<dbReference type="EMBL" id="FNHH01000002">
    <property type="protein sequence ID" value="SDL78504.1"/>
    <property type="molecule type" value="Genomic_DNA"/>
</dbReference>
<evidence type="ECO:0000256" key="1">
    <source>
        <dbReference type="ARBA" id="ARBA00009186"/>
    </source>
</evidence>
<dbReference type="GO" id="GO:0020037">
    <property type="term" value="F:heme binding"/>
    <property type="evidence" value="ECO:0007669"/>
    <property type="project" value="InterPro"/>
</dbReference>
<dbReference type="PANTHER" id="PTHR43653">
    <property type="entry name" value="CYTOCHROME C ASSEMBLY PROTEIN-RELATED"/>
    <property type="match status" value="1"/>
</dbReference>
<accession>A0A1G9MWJ8</accession>
<dbReference type="PANTHER" id="PTHR43653:SF1">
    <property type="entry name" value="CYTOCHROME C-TYPE BIOGENESIS PROTEIN CCMF"/>
    <property type="match status" value="1"/>
</dbReference>
<evidence type="ECO:0000256" key="2">
    <source>
        <dbReference type="ARBA" id="ARBA00022748"/>
    </source>
</evidence>
<dbReference type="STRING" id="990371.SAMN05421813_102139"/>
<feature type="transmembrane region" description="Helical" evidence="3">
    <location>
        <begin position="434"/>
        <end position="452"/>
    </location>
</feature>
<reference evidence="7" key="1">
    <citation type="submission" date="2016-10" db="EMBL/GenBank/DDBJ databases">
        <authorList>
            <person name="Varghese N."/>
            <person name="Submissions S."/>
        </authorList>
    </citation>
    <scope>NUCLEOTIDE SEQUENCE [LARGE SCALE GENOMIC DNA]</scope>
    <source>
        <strain evidence="7">DSM 24536</strain>
    </source>
</reference>
<keyword evidence="3" id="KW-0472">Membrane</keyword>
<keyword evidence="3" id="KW-1133">Transmembrane helix</keyword>